<evidence type="ECO:0000313" key="5">
    <source>
        <dbReference type="Proteomes" id="UP000004245"/>
    </source>
</evidence>
<dbReference type="GO" id="GO:0009003">
    <property type="term" value="F:signal peptidase activity"/>
    <property type="evidence" value="ECO:0007669"/>
    <property type="project" value="UniProtKB-EC"/>
</dbReference>
<protein>
    <recommendedName>
        <fullName evidence="1">Signal peptidase I</fullName>
        <ecNumber evidence="1">3.4.21.89</ecNumber>
    </recommendedName>
</protein>
<comment type="caution">
    <text evidence="4">The sequence shown here is derived from an EMBL/GenBank/DDBJ whole genome shotgun (WGS) entry which is preliminary data.</text>
</comment>
<dbReference type="Proteomes" id="UP000004245">
    <property type="component" value="Unassembled WGS sequence"/>
</dbReference>
<evidence type="ECO:0000256" key="2">
    <source>
        <dbReference type="SAM" id="MobiDB-lite"/>
    </source>
</evidence>
<dbReference type="HOGENOM" id="CLU_089996_1_0_11"/>
<keyword evidence="3" id="KW-0812">Transmembrane</keyword>
<evidence type="ECO:0000256" key="3">
    <source>
        <dbReference type="SAM" id="Phobius"/>
    </source>
</evidence>
<dbReference type="RefSeq" id="WP_005515107.1">
    <property type="nucleotide sequence ID" value="NZ_CM001149.1"/>
</dbReference>
<feature type="region of interest" description="Disordered" evidence="2">
    <location>
        <begin position="170"/>
        <end position="197"/>
    </location>
</feature>
<proteinExistence type="predicted"/>
<name>E9T1E2_RHOHA</name>
<dbReference type="GO" id="GO:0016020">
    <property type="term" value="C:membrane"/>
    <property type="evidence" value="ECO:0007669"/>
    <property type="project" value="UniProtKB-UniRule"/>
</dbReference>
<gene>
    <name evidence="4" type="ORF">HMPREF0724_12058</name>
</gene>
<evidence type="ECO:0000256" key="1">
    <source>
        <dbReference type="NCBIfam" id="TIGR02228"/>
    </source>
</evidence>
<dbReference type="InterPro" id="IPR001733">
    <property type="entry name" value="Peptidase_S26B"/>
</dbReference>
<feature type="transmembrane region" description="Helical" evidence="3">
    <location>
        <begin position="22"/>
        <end position="44"/>
    </location>
</feature>
<dbReference type="EMBL" id="ADNW02000010">
    <property type="protein sequence ID" value="EGD23850.1"/>
    <property type="molecule type" value="Genomic_DNA"/>
</dbReference>
<accession>E9T1E2</accession>
<feature type="compositionally biased region" description="Basic and acidic residues" evidence="2">
    <location>
        <begin position="171"/>
        <end position="180"/>
    </location>
</feature>
<dbReference type="CDD" id="cd06462">
    <property type="entry name" value="Peptidase_S24_S26"/>
    <property type="match status" value="1"/>
</dbReference>
<dbReference type="NCBIfam" id="TIGR02228">
    <property type="entry name" value="sigpep_I_arch"/>
    <property type="match status" value="1"/>
</dbReference>
<keyword evidence="4" id="KW-0378">Hydrolase</keyword>
<evidence type="ECO:0000313" key="4">
    <source>
        <dbReference type="EMBL" id="EGD23850.1"/>
    </source>
</evidence>
<feature type="transmembrane region" description="Helical" evidence="3">
    <location>
        <begin position="142"/>
        <end position="166"/>
    </location>
</feature>
<dbReference type="OrthoDB" id="3790724at2"/>
<dbReference type="AlphaFoldDB" id="E9T1E2"/>
<dbReference type="GO" id="GO:0006465">
    <property type="term" value="P:signal peptide processing"/>
    <property type="evidence" value="ECO:0007669"/>
    <property type="project" value="UniProtKB-UniRule"/>
</dbReference>
<organism evidence="4 5">
    <name type="scientific">Prescottella equi ATCC 33707</name>
    <dbReference type="NCBI Taxonomy" id="525370"/>
    <lineage>
        <taxon>Bacteria</taxon>
        <taxon>Bacillati</taxon>
        <taxon>Actinomycetota</taxon>
        <taxon>Actinomycetes</taxon>
        <taxon>Mycobacteriales</taxon>
        <taxon>Nocardiaceae</taxon>
        <taxon>Prescottella</taxon>
    </lineage>
</organism>
<sequence length="197" mass="20526">MSETPVNQRDASSSATHKVREVALTVGAIAGLICIVATVVALLFNVKPLIFRSGSMSPEITTGSLALARTVPVNELSVGDIVSVETSDGSRITHRVYAIETQTDNASSVTLKGDANADPDIEPYVITEADRVFWSAGGLGYIAAWLSSSTAIFLGGALVGALLVIVARPSGGRDDTDRPGSAELENDMPRGGRTQTP</sequence>
<keyword evidence="5" id="KW-1185">Reference proteome</keyword>
<keyword evidence="3" id="KW-0472">Membrane</keyword>
<dbReference type="EC" id="3.4.21.89" evidence="1"/>
<keyword evidence="3" id="KW-1133">Transmembrane helix</keyword>
<dbReference type="GO" id="GO:0004252">
    <property type="term" value="F:serine-type endopeptidase activity"/>
    <property type="evidence" value="ECO:0007669"/>
    <property type="project" value="UniProtKB-UniRule"/>
</dbReference>
<reference evidence="4" key="1">
    <citation type="submission" date="2011-01" db="EMBL/GenBank/DDBJ databases">
        <authorList>
            <person name="Muzny D."/>
            <person name="Qin X."/>
            <person name="Buhay C."/>
            <person name="Dugan-Rocha S."/>
            <person name="Ding Y."/>
            <person name="Chen G."/>
            <person name="Hawes A."/>
            <person name="Holder M."/>
            <person name="Jhangiani S."/>
            <person name="Johnson A."/>
            <person name="Khan Z."/>
            <person name="Li Z."/>
            <person name="Liu W."/>
            <person name="Liu X."/>
            <person name="Perez L."/>
            <person name="Shen H."/>
            <person name="Wang Q."/>
            <person name="Watt J."/>
            <person name="Xi L."/>
            <person name="Xin Y."/>
            <person name="Zhou J."/>
            <person name="Deng J."/>
            <person name="Jiang H."/>
            <person name="Liu Y."/>
            <person name="Qu J."/>
            <person name="Song X.-Z."/>
            <person name="Zhang L."/>
            <person name="Villasana D."/>
            <person name="Johnson A."/>
            <person name="Liu J."/>
            <person name="Liyanage D."/>
            <person name="Lorensuhewa L."/>
            <person name="Robinson T."/>
            <person name="Song A."/>
            <person name="Song B.-B."/>
            <person name="Dinh H."/>
            <person name="Thornton R."/>
            <person name="Coyle M."/>
            <person name="Francisco L."/>
            <person name="Jackson L."/>
            <person name="Javaid M."/>
            <person name="Korchina V."/>
            <person name="Kovar C."/>
            <person name="Mata R."/>
            <person name="Mathew T."/>
            <person name="Ngo R."/>
            <person name="Nguyen L."/>
            <person name="Nguyen N."/>
            <person name="Okwuonu G."/>
            <person name="Ongeri F."/>
            <person name="Pham C."/>
            <person name="Simmons D."/>
            <person name="Wilczek-Boney K."/>
            <person name="Hale W."/>
            <person name="Jakkamsetti A."/>
            <person name="Pham P."/>
            <person name="Ruth R."/>
            <person name="San Lucas F."/>
            <person name="Warren J."/>
            <person name="Zhang J."/>
            <person name="Zhao Z."/>
            <person name="Zhou C."/>
            <person name="Zhu D."/>
            <person name="Lee S."/>
            <person name="Bess C."/>
            <person name="Blankenburg K."/>
            <person name="Forbes L."/>
            <person name="Fu Q."/>
            <person name="Gubbala S."/>
            <person name="Hirani K."/>
            <person name="Jayaseelan J.C."/>
            <person name="Lara F."/>
            <person name="Munidasa M."/>
            <person name="Palculict T."/>
            <person name="Patil S."/>
            <person name="Pu L.-L."/>
            <person name="Saada N."/>
            <person name="Tang L."/>
            <person name="Weissenberger G."/>
            <person name="Zhu Y."/>
            <person name="Hemphill L."/>
            <person name="Shang Y."/>
            <person name="Youmans B."/>
            <person name="Ayvaz T."/>
            <person name="Ross M."/>
            <person name="Santibanez J."/>
            <person name="Aqrawi P."/>
            <person name="Gross S."/>
            <person name="Joshi V."/>
            <person name="Fowler G."/>
            <person name="Nazareth L."/>
            <person name="Reid J."/>
            <person name="Worley K."/>
            <person name="Petrosino J."/>
            <person name="Highlander S."/>
            <person name="Gibbs R."/>
        </authorList>
    </citation>
    <scope>NUCLEOTIDE SEQUENCE [LARGE SCALE GENOMIC DNA]</scope>
    <source>
        <strain evidence="4">ATCC 33707</strain>
    </source>
</reference>